<dbReference type="AlphaFoldDB" id="A0A7Z0LKS0"/>
<gene>
    <name evidence="1" type="ORF">HZS81_08020</name>
</gene>
<accession>A0A7Z0LKS0</accession>
<dbReference type="CDD" id="cd09176">
    <property type="entry name" value="PLDc_unchar6"/>
    <property type="match status" value="1"/>
</dbReference>
<evidence type="ECO:0000313" key="2">
    <source>
        <dbReference type="Proteomes" id="UP000586119"/>
    </source>
</evidence>
<proteinExistence type="predicted"/>
<evidence type="ECO:0008006" key="3">
    <source>
        <dbReference type="Google" id="ProtNLM"/>
    </source>
</evidence>
<dbReference type="InterPro" id="IPR059166">
    <property type="entry name" value="PLD-like_cat"/>
</dbReference>
<name>A0A7Z0LKS0_9GAMM</name>
<protein>
    <recommendedName>
        <fullName evidence="3">PLD phosphodiesterase domain-containing protein</fullName>
    </recommendedName>
</protein>
<sequence>MLNPKAERVDYGWELRPPEGYELDSAIAATYTLELDALLSVPVALCFHDTLEGEIQGERLALLEAVGQLNGRLKVFYQAGKIKLPGSYNRLFALLEPWLQPVMPGNVAYSSFHPKFWLLRYTAPKRPVRYRLIVLSRNLTFDRSWDLALSMDGEVSRESLYSTHQGWDDLVRGLLLLDPSFEPGKVIRKELNRIKWRPPDNFRDPRILAGGPGYGQPLDILNPNDSILVVSPFLKDSVGGVGALDELAQRAPEGNRWLLSRGEELDEIGPEKLVEWSCFSINSDVVDGEERLEMGIAKQNLHGKLIVVERGKRRQTCHWHLGSANATAAALGHAGTDPRNTELMVRLTGQSALMGPAALLEQWIDKHNPGNGLFVEHQFDERQESEGESDRDLFRVLSFGLIKADWILTAREAESDSTLFELELSIDEMPSLQAGLSVEVGLLPVRESYRPLDDHISWNNLNINQLSAFLAVRITSHASSETEHLVIQTDLNLPTGTDRERRIIEQLVDTEDKFLNYIRLLLQRHPDKNEWFGFDGSGGQTGTLGTLFGDSPVFEQLMFAAARDTEILERIQKMIDRLKGTSVPIPERFEQLWRHFVPKKR</sequence>
<comment type="caution">
    <text evidence="1">The sequence shown here is derived from an EMBL/GenBank/DDBJ whole genome shotgun (WGS) entry which is preliminary data.</text>
</comment>
<reference evidence="1 2" key="1">
    <citation type="journal article" date="2015" name="Int. J. Syst. Evol. Microbiol.">
        <title>Halomonas salicampi sp. nov., a halotolerant and alkalitolerant bacterium isolated from a saltern soil.</title>
        <authorList>
            <person name="Lee J.C."/>
            <person name="Kim Y.S."/>
            <person name="Yun B.S."/>
            <person name="Whang K.S."/>
        </authorList>
    </citation>
    <scope>NUCLEOTIDE SEQUENCE [LARGE SCALE GENOMIC DNA]</scope>
    <source>
        <strain evidence="1 2">BH103</strain>
    </source>
</reference>
<dbReference type="RefSeq" id="WP_179930034.1">
    <property type="nucleotide sequence ID" value="NZ_JACCDF010000005.1"/>
</dbReference>
<dbReference type="Proteomes" id="UP000586119">
    <property type="component" value="Unassembled WGS sequence"/>
</dbReference>
<evidence type="ECO:0000313" key="1">
    <source>
        <dbReference type="EMBL" id="NYS60707.1"/>
    </source>
</evidence>
<organism evidence="1 2">
    <name type="scientific">Vreelandella salicampi</name>
    <dbReference type="NCBI Taxonomy" id="1449798"/>
    <lineage>
        <taxon>Bacteria</taxon>
        <taxon>Pseudomonadati</taxon>
        <taxon>Pseudomonadota</taxon>
        <taxon>Gammaproteobacteria</taxon>
        <taxon>Oceanospirillales</taxon>
        <taxon>Halomonadaceae</taxon>
        <taxon>Vreelandella</taxon>
    </lineage>
</organism>
<keyword evidence="2" id="KW-1185">Reference proteome</keyword>
<dbReference type="EMBL" id="JACCDF010000005">
    <property type="protein sequence ID" value="NYS60707.1"/>
    <property type="molecule type" value="Genomic_DNA"/>
</dbReference>